<gene>
    <name evidence="2" type="ORF">EPK99_20175</name>
</gene>
<evidence type="ECO:0000313" key="2">
    <source>
        <dbReference type="EMBL" id="RWX75986.1"/>
    </source>
</evidence>
<dbReference type="EMBL" id="SBIP01000004">
    <property type="protein sequence ID" value="RWX75986.1"/>
    <property type="molecule type" value="Genomic_DNA"/>
</dbReference>
<keyword evidence="1" id="KW-0812">Transmembrane</keyword>
<evidence type="ECO:0000313" key="3">
    <source>
        <dbReference type="Proteomes" id="UP000287687"/>
    </source>
</evidence>
<name>A0A3S3VJN8_9HYPH</name>
<organism evidence="2 3">
    <name type="scientific">Neorhizobium lilium</name>
    <dbReference type="NCBI Taxonomy" id="2503024"/>
    <lineage>
        <taxon>Bacteria</taxon>
        <taxon>Pseudomonadati</taxon>
        <taxon>Pseudomonadota</taxon>
        <taxon>Alphaproteobacteria</taxon>
        <taxon>Hyphomicrobiales</taxon>
        <taxon>Rhizobiaceae</taxon>
        <taxon>Rhizobium/Agrobacterium group</taxon>
        <taxon>Neorhizobium</taxon>
    </lineage>
</organism>
<feature type="transmembrane region" description="Helical" evidence="1">
    <location>
        <begin position="44"/>
        <end position="62"/>
    </location>
</feature>
<dbReference type="RefSeq" id="WP_128444864.1">
    <property type="nucleotide sequence ID" value="NZ_SBIP01000004.1"/>
</dbReference>
<keyword evidence="3" id="KW-1185">Reference proteome</keyword>
<reference evidence="2 3" key="1">
    <citation type="submission" date="2019-01" db="EMBL/GenBank/DDBJ databases">
        <title>The draft genome of Rhizobium sp. 24NR.</title>
        <authorList>
            <person name="Liu L."/>
            <person name="Liang L."/>
            <person name="Shi S."/>
            <person name="Xu L."/>
            <person name="Wang X."/>
            <person name="Li L."/>
            <person name="Zhang X."/>
        </authorList>
    </citation>
    <scope>NUCLEOTIDE SEQUENCE [LARGE SCALE GENOMIC DNA]</scope>
    <source>
        <strain evidence="2 3">24NR</strain>
    </source>
</reference>
<comment type="caution">
    <text evidence="2">The sequence shown here is derived from an EMBL/GenBank/DDBJ whole genome shotgun (WGS) entry which is preliminary data.</text>
</comment>
<accession>A0A3S3VJN8</accession>
<evidence type="ECO:0000256" key="1">
    <source>
        <dbReference type="SAM" id="Phobius"/>
    </source>
</evidence>
<sequence>MVVVRAGVSITGLLAALIGLVWISQGTGLFPYPATSFMINQSPWIWRGALLFILGLAIFWAGRRFIR</sequence>
<proteinExistence type="predicted"/>
<keyword evidence="1" id="KW-1133">Transmembrane helix</keyword>
<dbReference type="Proteomes" id="UP000287687">
    <property type="component" value="Unassembled WGS sequence"/>
</dbReference>
<keyword evidence="1" id="KW-0472">Membrane</keyword>
<dbReference type="OrthoDB" id="8374816at2"/>
<dbReference type="AlphaFoldDB" id="A0A3S3VJN8"/>
<feature type="transmembrane region" description="Helical" evidence="1">
    <location>
        <begin position="7"/>
        <end position="24"/>
    </location>
</feature>
<protein>
    <submittedName>
        <fullName evidence="2">Uncharacterized protein</fullName>
    </submittedName>
</protein>